<evidence type="ECO:0000256" key="4">
    <source>
        <dbReference type="PIRSR" id="PIRSR600514-1"/>
    </source>
</evidence>
<evidence type="ECO:0000256" key="1">
    <source>
        <dbReference type="ARBA" id="ARBA00008875"/>
    </source>
</evidence>
<dbReference type="InterPro" id="IPR049165">
    <property type="entry name" value="GH39_as"/>
</dbReference>
<keyword evidence="3" id="KW-0326">Glycosidase</keyword>
<protein>
    <submittedName>
        <fullName evidence="7">Xylan 1,4-beta-xylosidase</fullName>
    </submittedName>
</protein>
<comment type="similarity">
    <text evidence="1">Belongs to the glycosyl hydrolase 39 family.</text>
</comment>
<dbReference type="InterPro" id="IPR051923">
    <property type="entry name" value="Glycosyl_Hydrolase_39"/>
</dbReference>
<reference evidence="7 8" key="1">
    <citation type="submission" date="2017-06" db="EMBL/GenBank/DDBJ databases">
        <authorList>
            <person name="Kim H.J."/>
            <person name="Triplett B.A."/>
        </authorList>
    </citation>
    <scope>NUCLEOTIDE SEQUENCE [LARGE SCALE GENOMIC DNA]</scope>
    <source>
        <strain evidence="7 8">DSM 18704</strain>
    </source>
</reference>
<dbReference type="SUPFAM" id="SSF51011">
    <property type="entry name" value="Glycosyl hydrolase domain"/>
    <property type="match status" value="1"/>
</dbReference>
<evidence type="ECO:0000256" key="5">
    <source>
        <dbReference type="SAM" id="SignalP"/>
    </source>
</evidence>
<dbReference type="Gene3D" id="2.60.40.1500">
    <property type="entry name" value="Glycosyl hydrolase domain, family 39"/>
    <property type="match status" value="1"/>
</dbReference>
<sequence>MQIKRSIGALLLCAAAALPAQAQKPAATELHIDAHAAGTPFPHFWERMFGSGRAILTLRESYRDDLRTVHEATGFEYVRFHAIFHDETGFFSLDANGKPVYNFSYIDQIYDGLLDNGVKPFVELSFMPKALASDPNALHAFWYKQNVSAPKDYAMWDEMIRQFTQHLVDRYGLDEVSQWYFEVWNEPNIDFWVGKPAQSTYFELYDHTARAVKQVNPRLRVGGPATAQAAWVTDFLAHTKQQGVPVDFVSSHIYANDTAKDVFKTDEQIPRDQMVYRSVKSIHDQIAASPYPAMPLIMSEYNATYANEPDVTDSIYMGPWLANTIRQCDGLTQMMSYWALSDAFEEQGVVKTPFYGGYGLIAADNIIKPALNAFSMLHRLGGTRLANDSDATLVTRRKDGSLVVALWNYAPPMGTGATYTSSAPAGPARSFDLSLTHVPLNAHVTLQRLDENHGNVLKAYDAMGRPAFPSLRQLDELHEASQPSTPETLHLTGGRLRVNVPSQGLVVLEIK</sequence>
<evidence type="ECO:0000313" key="8">
    <source>
        <dbReference type="Proteomes" id="UP000198356"/>
    </source>
</evidence>
<dbReference type="OrthoDB" id="9776971at2"/>
<dbReference type="InterPro" id="IPR017853">
    <property type="entry name" value="GH"/>
</dbReference>
<feature type="active site" description="Proton donor" evidence="4">
    <location>
        <position position="186"/>
    </location>
</feature>
<dbReference type="InterPro" id="IPR049166">
    <property type="entry name" value="GH39_cat"/>
</dbReference>
<feature type="domain" description="Glycosyl hydrolases family 39 N-terminal catalytic" evidence="6">
    <location>
        <begin position="30"/>
        <end position="485"/>
    </location>
</feature>
<dbReference type="Gene3D" id="3.20.20.80">
    <property type="entry name" value="Glycosidases"/>
    <property type="match status" value="1"/>
</dbReference>
<dbReference type="Pfam" id="PF01229">
    <property type="entry name" value="Glyco_hydro_39"/>
    <property type="match status" value="1"/>
</dbReference>
<dbReference type="GO" id="GO:0005975">
    <property type="term" value="P:carbohydrate metabolic process"/>
    <property type="evidence" value="ECO:0007669"/>
    <property type="project" value="InterPro"/>
</dbReference>
<dbReference type="PANTHER" id="PTHR12631:SF10">
    <property type="entry name" value="BETA-XYLOSIDASE-LIKE PROTEIN-RELATED"/>
    <property type="match status" value="1"/>
</dbReference>
<name>A0A239CXV4_9BACT</name>
<dbReference type="EMBL" id="FZOU01000001">
    <property type="protein sequence ID" value="SNS24769.1"/>
    <property type="molecule type" value="Genomic_DNA"/>
</dbReference>
<dbReference type="RefSeq" id="WP_089406503.1">
    <property type="nucleotide sequence ID" value="NZ_FZOU01000001.1"/>
</dbReference>
<feature type="signal peptide" evidence="5">
    <location>
        <begin position="1"/>
        <end position="22"/>
    </location>
</feature>
<evidence type="ECO:0000256" key="3">
    <source>
        <dbReference type="ARBA" id="ARBA00023295"/>
    </source>
</evidence>
<evidence type="ECO:0000259" key="6">
    <source>
        <dbReference type="Pfam" id="PF01229"/>
    </source>
</evidence>
<dbReference type="SUPFAM" id="SSF51445">
    <property type="entry name" value="(Trans)glycosidases"/>
    <property type="match status" value="1"/>
</dbReference>
<dbReference type="GO" id="GO:0004553">
    <property type="term" value="F:hydrolase activity, hydrolyzing O-glycosyl compounds"/>
    <property type="evidence" value="ECO:0007669"/>
    <property type="project" value="InterPro"/>
</dbReference>
<organism evidence="7 8">
    <name type="scientific">Granulicella rosea</name>
    <dbReference type="NCBI Taxonomy" id="474952"/>
    <lineage>
        <taxon>Bacteria</taxon>
        <taxon>Pseudomonadati</taxon>
        <taxon>Acidobacteriota</taxon>
        <taxon>Terriglobia</taxon>
        <taxon>Terriglobales</taxon>
        <taxon>Acidobacteriaceae</taxon>
        <taxon>Granulicella</taxon>
    </lineage>
</organism>
<dbReference type="Proteomes" id="UP000198356">
    <property type="component" value="Unassembled WGS sequence"/>
</dbReference>
<accession>A0A239CXV4</accession>
<keyword evidence="8" id="KW-1185">Reference proteome</keyword>
<keyword evidence="5" id="KW-0732">Signal</keyword>
<dbReference type="PRINTS" id="PR00745">
    <property type="entry name" value="GLHYDRLASE39"/>
</dbReference>
<dbReference type="PROSITE" id="PS01027">
    <property type="entry name" value="GLYCOSYL_HYDROL_F39"/>
    <property type="match status" value="1"/>
</dbReference>
<feature type="chain" id="PRO_5012692397" evidence="5">
    <location>
        <begin position="23"/>
        <end position="511"/>
    </location>
</feature>
<dbReference type="AlphaFoldDB" id="A0A239CXV4"/>
<proteinExistence type="inferred from homology"/>
<dbReference type="PANTHER" id="PTHR12631">
    <property type="entry name" value="ALPHA-L-IDURONIDASE"/>
    <property type="match status" value="1"/>
</dbReference>
<evidence type="ECO:0000313" key="7">
    <source>
        <dbReference type="EMBL" id="SNS24769.1"/>
    </source>
</evidence>
<evidence type="ECO:0000256" key="2">
    <source>
        <dbReference type="ARBA" id="ARBA00022801"/>
    </source>
</evidence>
<dbReference type="InterPro" id="IPR000514">
    <property type="entry name" value="Glyco_hydro_39"/>
</dbReference>
<keyword evidence="2" id="KW-0378">Hydrolase</keyword>
<gene>
    <name evidence="7" type="ORF">SAMN05421770_101172</name>
</gene>